<keyword evidence="2 6" id="KW-0479">Metal-binding</keyword>
<dbReference type="GO" id="GO:0016705">
    <property type="term" value="F:oxidoreductase activity, acting on paired donors, with incorporation or reduction of molecular oxygen"/>
    <property type="evidence" value="ECO:0007669"/>
    <property type="project" value="InterPro"/>
</dbReference>
<reference evidence="7 8" key="1">
    <citation type="journal article" date="2010" name="Nat. Biotechnol.">
        <title>Genome sequence of the model mushroom Schizophyllum commune.</title>
        <authorList>
            <person name="Ohm R.A."/>
            <person name="de Jong J.F."/>
            <person name="Lugones L.G."/>
            <person name="Aerts A."/>
            <person name="Kothe E."/>
            <person name="Stajich J.E."/>
            <person name="de Vries R.P."/>
            <person name="Record E."/>
            <person name="Levasseur A."/>
            <person name="Baker S.E."/>
            <person name="Bartholomew K.A."/>
            <person name="Coutinho P.M."/>
            <person name="Erdmann S."/>
            <person name="Fowler T.J."/>
            <person name="Gathman A.C."/>
            <person name="Lombard V."/>
            <person name="Henrissat B."/>
            <person name="Knabe N."/>
            <person name="Kuees U."/>
            <person name="Lilly W.W."/>
            <person name="Lindquist E."/>
            <person name="Lucas S."/>
            <person name="Magnuson J.K."/>
            <person name="Piumi F."/>
            <person name="Raudaskoski M."/>
            <person name="Salamov A."/>
            <person name="Schmutz J."/>
            <person name="Schwarze F.W.M.R."/>
            <person name="vanKuyk P.A."/>
            <person name="Horton J.S."/>
            <person name="Grigoriev I.V."/>
            <person name="Woesten H.A.B."/>
        </authorList>
    </citation>
    <scope>NUCLEOTIDE SEQUENCE [LARGE SCALE GENOMIC DNA]</scope>
    <source>
        <strain evidence="8">H4-8 / FGSC 9210</strain>
    </source>
</reference>
<proteinExistence type="predicted"/>
<dbReference type="HOGENOM" id="CLU_002329_0_0_1"/>
<dbReference type="Gene3D" id="1.10.630.10">
    <property type="entry name" value="Cytochrome P450"/>
    <property type="match status" value="1"/>
</dbReference>
<dbReference type="GO" id="GO:0006631">
    <property type="term" value="P:fatty acid metabolic process"/>
    <property type="evidence" value="ECO:0007669"/>
    <property type="project" value="UniProtKB-ARBA"/>
</dbReference>
<dbReference type="Proteomes" id="UP000007431">
    <property type="component" value="Unassembled WGS sequence"/>
</dbReference>
<keyword evidence="5 6" id="KW-0408">Iron</keyword>
<dbReference type="Gene3D" id="1.10.640.10">
    <property type="entry name" value="Haem peroxidase domain superfamily, animal type"/>
    <property type="match status" value="1"/>
</dbReference>
<dbReference type="GO" id="GO:0004497">
    <property type="term" value="F:monooxygenase activity"/>
    <property type="evidence" value="ECO:0007669"/>
    <property type="project" value="InterPro"/>
</dbReference>
<evidence type="ECO:0000313" key="7">
    <source>
        <dbReference type="EMBL" id="EFI91160.1"/>
    </source>
</evidence>
<keyword evidence="8" id="KW-1185">Reference proteome</keyword>
<gene>
    <name evidence="7" type="ORF">SCHCODRAFT_114799</name>
</gene>
<dbReference type="VEuPathDB" id="FungiDB:SCHCODRAFT_02517480"/>
<evidence type="ECO:0000256" key="2">
    <source>
        <dbReference type="ARBA" id="ARBA00022723"/>
    </source>
</evidence>
<evidence type="ECO:0000256" key="1">
    <source>
        <dbReference type="ARBA" id="ARBA00022617"/>
    </source>
</evidence>
<dbReference type="AlphaFoldDB" id="D8QLS5"/>
<dbReference type="InParanoid" id="D8QLS5"/>
<keyword evidence="3" id="KW-0223">Dioxygenase</keyword>
<keyword evidence="1 6" id="KW-0349">Heme</keyword>
<dbReference type="GO" id="GO:0006979">
    <property type="term" value="P:response to oxidative stress"/>
    <property type="evidence" value="ECO:0007669"/>
    <property type="project" value="InterPro"/>
</dbReference>
<evidence type="ECO:0000256" key="6">
    <source>
        <dbReference type="PIRSR" id="PIRSR619791-2"/>
    </source>
</evidence>
<dbReference type="InterPro" id="IPR037120">
    <property type="entry name" value="Haem_peroxidase_sf_animal"/>
</dbReference>
<feature type="non-terminal residue" evidence="7">
    <location>
        <position position="1111"/>
    </location>
</feature>
<dbReference type="Pfam" id="PF03098">
    <property type="entry name" value="An_peroxidase"/>
    <property type="match status" value="1"/>
</dbReference>
<name>D8QLS5_SCHCM</name>
<dbReference type="EMBL" id="GL377319">
    <property type="protein sequence ID" value="EFI91160.1"/>
    <property type="molecule type" value="Genomic_DNA"/>
</dbReference>
<dbReference type="GO" id="GO:0004601">
    <property type="term" value="F:peroxidase activity"/>
    <property type="evidence" value="ECO:0007669"/>
    <property type="project" value="InterPro"/>
</dbReference>
<dbReference type="SUPFAM" id="SSF48113">
    <property type="entry name" value="Heme-dependent peroxidases"/>
    <property type="match status" value="1"/>
</dbReference>
<dbReference type="InterPro" id="IPR010255">
    <property type="entry name" value="Haem_peroxidase_sf"/>
</dbReference>
<dbReference type="eggNOG" id="KOG2408">
    <property type="taxonomic scope" value="Eukaryota"/>
</dbReference>
<dbReference type="OMA" id="EFNMIYR"/>
<dbReference type="PANTHER" id="PTHR11903:SF37">
    <property type="entry name" value="PSI-PRODUCING OXYGENASE A"/>
    <property type="match status" value="1"/>
</dbReference>
<dbReference type="GO" id="GO:0020037">
    <property type="term" value="F:heme binding"/>
    <property type="evidence" value="ECO:0007669"/>
    <property type="project" value="InterPro"/>
</dbReference>
<evidence type="ECO:0000256" key="3">
    <source>
        <dbReference type="ARBA" id="ARBA00022964"/>
    </source>
</evidence>
<evidence type="ECO:0000313" key="8">
    <source>
        <dbReference type="Proteomes" id="UP000007431"/>
    </source>
</evidence>
<dbReference type="OrthoDB" id="823504at2759"/>
<dbReference type="SUPFAM" id="SSF48264">
    <property type="entry name" value="Cytochrome P450"/>
    <property type="match status" value="1"/>
</dbReference>
<sequence>MSIIQRLAGGADFVLASTAPVDTDGGKPRPRYVVGQKLDELVQYLKNPPAQLDSLVSISIPYILDAKLTKCSEPAYLDAVKHMHSGLDDRKLLPAQLEHLLTLMARLGSGNDFSSRVQEAVIDLLYKDLPHPPACYLSVLHQAGLNLNVPLANVNYAYRTADGSYYNPLFPTLGMAGTPYARSVPSANCTPLNNLPDAGLVFDTLLRRKEGTFKEHEGGMSSLFFAMADLIIHCIFDTDHKDITKNNTSSYLDLSILYGNSEEQLNGVRRHDGTGRLWDDVFADRRLLLMPPSTCALLVLFCRNHNHIAQRILDINEKGKYRSVDSFSDDARKAQDDEIFHRARLVNCGFFMQVILADYVGAILGLVRDGLPWRLDPLMTMRRESHEFSPQGEGNVVSIEFNLLYRWHAALSAQDTKWTEGLFKSVFGQDVDFDKVTPTDFKRVVGRMFGQPQDPRTATFTDYAGQRLERHPEEGAATPDGAGRFADADLARVLQDATSWRAGSYGARAIPAALRVIEVMGIEQSREWGTCSLNEFRHFMGLKKYDSFKDWNPDPVVHKQAETLYKDINNLELHVGMQAEAIKTPGPGAGLCPGYTISRAILGDAVALTRGDRFLTTEYTPNNLTRWGFKYSHVDPDDGSVGGILPRMLLATLPDHYPSGSAYTHFPFLEPAYIRNEMRKRGDKNLDRYTWDRPAVPAPLTVISTWAEAVEVLDTQKARFVSSYPQRLKDVTGVDADSKLLARKTLLRLAPRLPAYFASKTMELINASPVTYVDADTKTVDIGRHVINLLPVHWISQQLACIALKTESNPLGTEYESDVCDMFENVCRYVYLDNDTYNHFRLQTDARKAFEHLTSFTARKLRAMTGSRISVSGITQTLSRFILKEDDSTPFLRALLEGSDGADADTLAAHLFAEVVPTAAHFSRIVMQVVDFFLGSDEEGDEKRQAREAIVALASQCTAEADKQVMKYVDEALRLEPAVSGVYRTASAAAVVGNQRIEAGQRVYVALSAAKQDSSVFGADTSTADFKRSTPSSTRLGLPDSGLLIPQLFDRILPRVLGVIFGLKNLRRAPGQSGVMSSFTQTLHGAPEKLFFDFDGNVTPIPESLFVEYDF</sequence>
<feature type="binding site" description="axial binding residue" evidence="6">
    <location>
        <position position="408"/>
    </location>
    <ligand>
        <name>heme b</name>
        <dbReference type="ChEBI" id="CHEBI:60344"/>
    </ligand>
    <ligandPart>
        <name>Fe</name>
        <dbReference type="ChEBI" id="CHEBI:18248"/>
    </ligandPart>
</feature>
<dbReference type="InterPro" id="IPR036396">
    <property type="entry name" value="Cyt_P450_sf"/>
</dbReference>
<dbReference type="GO" id="GO:0051213">
    <property type="term" value="F:dioxygenase activity"/>
    <property type="evidence" value="ECO:0007669"/>
    <property type="project" value="UniProtKB-KW"/>
</dbReference>
<dbReference type="InterPro" id="IPR019791">
    <property type="entry name" value="Haem_peroxidase_animal"/>
</dbReference>
<dbReference type="InterPro" id="IPR050783">
    <property type="entry name" value="Oxylipin_biosynth_metab"/>
</dbReference>
<dbReference type="GO" id="GO:0005506">
    <property type="term" value="F:iron ion binding"/>
    <property type="evidence" value="ECO:0007669"/>
    <property type="project" value="InterPro"/>
</dbReference>
<evidence type="ECO:0008006" key="9">
    <source>
        <dbReference type="Google" id="ProtNLM"/>
    </source>
</evidence>
<dbReference type="KEGG" id="scm:SCHCO_02517480"/>
<protein>
    <recommendedName>
        <fullName evidence="9">Heme peroxidase</fullName>
    </recommendedName>
</protein>
<dbReference type="CDD" id="cd09817">
    <property type="entry name" value="linoleate_diol_synthase_like"/>
    <property type="match status" value="1"/>
</dbReference>
<organism evidence="8">
    <name type="scientific">Schizophyllum commune (strain H4-8 / FGSC 9210)</name>
    <name type="common">Split gill fungus</name>
    <dbReference type="NCBI Taxonomy" id="578458"/>
    <lineage>
        <taxon>Eukaryota</taxon>
        <taxon>Fungi</taxon>
        <taxon>Dikarya</taxon>
        <taxon>Basidiomycota</taxon>
        <taxon>Agaricomycotina</taxon>
        <taxon>Agaricomycetes</taxon>
        <taxon>Agaricomycetidae</taxon>
        <taxon>Agaricales</taxon>
        <taxon>Schizophyllaceae</taxon>
        <taxon>Schizophyllum</taxon>
    </lineage>
</organism>
<dbReference type="InterPro" id="IPR034812">
    <property type="entry name" value="Ppo-like_N"/>
</dbReference>
<dbReference type="GeneID" id="9588895"/>
<keyword evidence="4" id="KW-0560">Oxidoreductase</keyword>
<evidence type="ECO:0000256" key="4">
    <source>
        <dbReference type="ARBA" id="ARBA00023002"/>
    </source>
</evidence>
<dbReference type="PANTHER" id="PTHR11903">
    <property type="entry name" value="PROSTAGLANDIN G/H SYNTHASE"/>
    <property type="match status" value="1"/>
</dbReference>
<evidence type="ECO:0000256" key="5">
    <source>
        <dbReference type="ARBA" id="ARBA00023004"/>
    </source>
</evidence>
<dbReference type="PROSITE" id="PS50292">
    <property type="entry name" value="PEROXIDASE_3"/>
    <property type="match status" value="1"/>
</dbReference>
<accession>D8QLS5</accession>